<protein>
    <submittedName>
        <fullName evidence="1">Uncharacterized protein</fullName>
    </submittedName>
</protein>
<reference evidence="1 2" key="1">
    <citation type="journal article" date="2014" name="Int. J. Syst. Evol. Microbiol.">
        <title>Complete genome sequence of Corynebacterium casei LMG S-19264T (=DSM 44701T), isolated from a smear-ripened cheese.</title>
        <authorList>
            <consortium name="US DOE Joint Genome Institute (JGI-PGF)"/>
            <person name="Walter F."/>
            <person name="Albersmeier A."/>
            <person name="Kalinowski J."/>
            <person name="Ruckert C."/>
        </authorList>
    </citation>
    <scope>NUCLEOTIDE SEQUENCE [LARGE SCALE GENOMIC DNA]</scope>
    <source>
        <strain evidence="1 2">CGMCC 1.15358</strain>
    </source>
</reference>
<accession>A0A916YGD6</accession>
<dbReference type="AlphaFoldDB" id="A0A916YGD6"/>
<keyword evidence="2" id="KW-1185">Reference proteome</keyword>
<sequence length="51" mass="5564">MRGTKGVLLILALAILILLVYAYIDGGREEPRWIEEELPVQQGPGGSENGQ</sequence>
<evidence type="ECO:0000313" key="1">
    <source>
        <dbReference type="EMBL" id="GGD43564.1"/>
    </source>
</evidence>
<dbReference type="Proteomes" id="UP000598997">
    <property type="component" value="Unassembled WGS sequence"/>
</dbReference>
<evidence type="ECO:0000313" key="2">
    <source>
        <dbReference type="Proteomes" id="UP000598997"/>
    </source>
</evidence>
<dbReference type="RefSeq" id="WP_156521593.1">
    <property type="nucleotide sequence ID" value="NZ_BMIO01000005.1"/>
</dbReference>
<dbReference type="EMBL" id="BMIO01000005">
    <property type="protein sequence ID" value="GGD43564.1"/>
    <property type="molecule type" value="Genomic_DNA"/>
</dbReference>
<name>A0A916YGD6_9SPHN</name>
<comment type="caution">
    <text evidence="1">The sequence shown here is derived from an EMBL/GenBank/DDBJ whole genome shotgun (WGS) entry which is preliminary data.</text>
</comment>
<gene>
    <name evidence="1" type="ORF">GCM10010989_17090</name>
</gene>
<organism evidence="1 2">
    <name type="scientific">Croceicoccus pelagius</name>
    <dbReference type="NCBI Taxonomy" id="1703341"/>
    <lineage>
        <taxon>Bacteria</taxon>
        <taxon>Pseudomonadati</taxon>
        <taxon>Pseudomonadota</taxon>
        <taxon>Alphaproteobacteria</taxon>
        <taxon>Sphingomonadales</taxon>
        <taxon>Erythrobacteraceae</taxon>
        <taxon>Croceicoccus</taxon>
    </lineage>
</organism>
<proteinExistence type="predicted"/>